<dbReference type="PANTHER" id="PTHR31605:SF0">
    <property type="entry name" value="GLYCEROL-3-PHOSPHATE O-ACYLTRANSFERASE 1"/>
    <property type="match status" value="1"/>
</dbReference>
<evidence type="ECO:0000256" key="1">
    <source>
        <dbReference type="SAM" id="MobiDB-lite"/>
    </source>
</evidence>
<keyword evidence="2" id="KW-1133">Transmembrane helix</keyword>
<evidence type="ECO:0000259" key="3">
    <source>
        <dbReference type="SMART" id="SM00563"/>
    </source>
</evidence>
<dbReference type="AlphaFoldDB" id="A0A8H7H7Z5"/>
<feature type="compositionally biased region" description="Pro residues" evidence="1">
    <location>
        <begin position="159"/>
        <end position="170"/>
    </location>
</feature>
<keyword evidence="4" id="KW-0012">Acyltransferase</keyword>
<dbReference type="SUPFAM" id="SSF69593">
    <property type="entry name" value="Glycerol-3-phosphate (1)-acyltransferase"/>
    <property type="match status" value="1"/>
</dbReference>
<dbReference type="EMBL" id="JACYCC010000037">
    <property type="protein sequence ID" value="KAF8680179.1"/>
    <property type="molecule type" value="Genomic_DNA"/>
</dbReference>
<dbReference type="SMART" id="SM00563">
    <property type="entry name" value="PlsC"/>
    <property type="match status" value="1"/>
</dbReference>
<feature type="domain" description="Phospholipid/glycerol acyltransferase" evidence="3">
    <location>
        <begin position="673"/>
        <end position="798"/>
    </location>
</feature>
<feature type="transmembrane region" description="Helical" evidence="2">
    <location>
        <begin position="992"/>
        <end position="1020"/>
    </location>
</feature>
<accession>A0A8H7H7Z5</accession>
<protein>
    <submittedName>
        <fullName evidence="4">Phosphate acyltransferase</fullName>
    </submittedName>
</protein>
<feature type="compositionally biased region" description="Low complexity" evidence="1">
    <location>
        <begin position="171"/>
        <end position="197"/>
    </location>
</feature>
<evidence type="ECO:0000313" key="5">
    <source>
        <dbReference type="Proteomes" id="UP000650582"/>
    </source>
</evidence>
<dbReference type="PANTHER" id="PTHR31605">
    <property type="entry name" value="GLYCEROL-3-PHOSPHATE O-ACYLTRANSFERASE 1"/>
    <property type="match status" value="1"/>
</dbReference>
<feature type="compositionally biased region" description="Low complexity" evidence="1">
    <location>
        <begin position="19"/>
        <end position="34"/>
    </location>
</feature>
<feature type="compositionally biased region" description="Low complexity" evidence="1">
    <location>
        <begin position="298"/>
        <end position="335"/>
    </location>
</feature>
<evidence type="ECO:0000256" key="2">
    <source>
        <dbReference type="SAM" id="Phobius"/>
    </source>
</evidence>
<reference evidence="4" key="1">
    <citation type="submission" date="2020-09" db="EMBL/GenBank/DDBJ databases">
        <title>Comparative genome analyses of four rice-infecting Rhizoctonia solani isolates reveal extensive enrichment of homogalacturonan modification genes.</title>
        <authorList>
            <person name="Lee D.-Y."/>
            <person name="Jeon J."/>
            <person name="Kim K.-T."/>
            <person name="Cheong K."/>
            <person name="Song H."/>
            <person name="Choi G."/>
            <person name="Ko J."/>
            <person name="Opiyo S.O."/>
            <person name="Zuo S."/>
            <person name="Madhav S."/>
            <person name="Lee Y.-H."/>
            <person name="Wang G.-L."/>
        </authorList>
    </citation>
    <scope>NUCLEOTIDE SEQUENCE</scope>
    <source>
        <strain evidence="4">AG1-IA YN-7</strain>
    </source>
</reference>
<comment type="caution">
    <text evidence="4">The sequence shown here is derived from an EMBL/GenBank/DDBJ whole genome shotgun (WGS) entry which is preliminary data.</text>
</comment>
<sequence length="1196" mass="131711">MQRKRSGASPNVRFASQASSRRTTITSITEEGSSARTSSIDVAPVDAAGRPIYEIWEPPEETVLEHYNNEQEKGGTSAGTKLGKIVAAVVRSRYTGGSVYLPRFSRSSLARTRSVVSESDVTSVSPHEVSRDVHKIGLPMRSTTVPPASARPPLSTRTQPPPSRVTPPVPRSVSQPTVPLARRPTLPAAAPKPALRPSTPPRAPAITPALSAIPVSAPKPTPAHAHAPKPIPVARPAPTPTSAITPAPAPKPTPFSRYTPPSISAPTKPIPPKPTQITRPTPTTKPVLIPKPTSIPKSTLAPIPTTASTSPVSPVSPTQSSTSRTLASALAPSTTNPLGATSPISENTYRVWRGSLAKPRNLRYPTSPYTQMINNAAYKPQVLPPPGTIIESSGEGIMRAERALYAELSIRPVDERIYWTMPPDHDERVRNRIRDVDKASRELALYGLDMYLALGVKGAIMTNAGYHAPEWPDSPAYDWITFDDARKTGDKVLQESIAFTDPSKTTLVFIFLMSRSGESMAIWRRKFTVPPSEQLARNLELRKVAYEAQKRGQVYEIDLSPQTMVVEEDAWILVVPEGKEKKQRKFPCYATAVMISLEPHLAHFNTNPHDTTDHCLISAVRVDKKAWFHEPGQETGNQANPLDILLCTFVLKVFYGTIVVENEHFIPKNGDACIVCANHSNSLTDALRNLLRLTAKDTQFGKPTFQSWLIESAGTLPIKRRKDHAEGEADNTVVMGALVKALEEGDAICLFPEGMSRYHPSVAPMKTGVARIASDVLTQQKDNPDFCITLLTCSITYMHREHFRSDVLVSFNPPLKLTPKARILLGVTHTQLTIGMRSLTTFLYDQITQGTITAPSWKIIRTAKAASRIYVPLGTGMGLGDWVRVVGRFAGEAGFGGVGKVRSRKPSLHSSASSIGKSGIISAEWQPGPSEEEAVVENMEHSSISDEFVETLARDIQLYQSHLERLGLKDFRVLQYNTLSRRRIASRILIRIPLIVALGTLALPGLALWLPVFATVAYFTKKHKQTGPVWDTYDEISQTKLIYGLAAGATTWLIACVVTFPFAPATALLVPGVMWMALRWTEDLVAGVRSVVALARLLLVGKPEMNKTLLWRGDIHARVMKLAIERLELPANPEEFFSTKKSPGPRWDTKGGADKGRTQGLWARGTRYFSLRRRRKRDWNETMRWYDQTYFPDDEL</sequence>
<dbReference type="GO" id="GO:0008654">
    <property type="term" value="P:phospholipid biosynthetic process"/>
    <property type="evidence" value="ECO:0007669"/>
    <property type="project" value="TreeGrafter"/>
</dbReference>
<feature type="compositionally biased region" description="Low complexity" evidence="1">
    <location>
        <begin position="275"/>
        <end position="286"/>
    </location>
</feature>
<organism evidence="4 5">
    <name type="scientific">Rhizoctonia solani</name>
    <dbReference type="NCBI Taxonomy" id="456999"/>
    <lineage>
        <taxon>Eukaryota</taxon>
        <taxon>Fungi</taxon>
        <taxon>Dikarya</taxon>
        <taxon>Basidiomycota</taxon>
        <taxon>Agaricomycotina</taxon>
        <taxon>Agaricomycetes</taxon>
        <taxon>Cantharellales</taxon>
        <taxon>Ceratobasidiaceae</taxon>
        <taxon>Rhizoctonia</taxon>
    </lineage>
</organism>
<keyword evidence="2" id="KW-0472">Membrane</keyword>
<dbReference type="Pfam" id="PF26617">
    <property type="entry name" value="CcmS-like"/>
    <property type="match status" value="1"/>
</dbReference>
<gene>
    <name evidence="4" type="ORF">RHS04_04379</name>
</gene>
<feature type="region of interest" description="Disordered" evidence="1">
    <location>
        <begin position="139"/>
        <end position="342"/>
    </location>
</feature>
<keyword evidence="2" id="KW-0812">Transmembrane</keyword>
<feature type="region of interest" description="Disordered" evidence="1">
    <location>
        <begin position="1"/>
        <end position="42"/>
    </location>
</feature>
<dbReference type="GO" id="GO:0016287">
    <property type="term" value="F:glycerone-phosphate O-acyltransferase activity"/>
    <property type="evidence" value="ECO:0007669"/>
    <property type="project" value="TreeGrafter"/>
</dbReference>
<feature type="transmembrane region" description="Helical" evidence="2">
    <location>
        <begin position="1041"/>
        <end position="1064"/>
    </location>
</feature>
<dbReference type="InterPro" id="IPR058258">
    <property type="entry name" value="CcmS-like"/>
</dbReference>
<dbReference type="InterPro" id="IPR002123">
    <property type="entry name" value="Plipid/glycerol_acylTrfase"/>
</dbReference>
<name>A0A8H7H7Z5_9AGAM</name>
<evidence type="ECO:0000313" key="4">
    <source>
        <dbReference type="EMBL" id="KAF8680179.1"/>
    </source>
</evidence>
<dbReference type="Proteomes" id="UP000650582">
    <property type="component" value="Unassembled WGS sequence"/>
</dbReference>
<keyword evidence="4" id="KW-0808">Transferase</keyword>
<proteinExistence type="predicted"/>
<dbReference type="InterPro" id="IPR052744">
    <property type="entry name" value="GPAT/DAPAT"/>
</dbReference>
<feature type="compositionally biased region" description="Pro residues" evidence="1">
    <location>
        <begin position="229"/>
        <end position="239"/>
    </location>
</feature>
<dbReference type="GO" id="GO:0004366">
    <property type="term" value="F:glycerol-3-phosphate O-acyltransferase activity"/>
    <property type="evidence" value="ECO:0007669"/>
    <property type="project" value="TreeGrafter"/>
</dbReference>
<dbReference type="Pfam" id="PF01553">
    <property type="entry name" value="Acyltransferase"/>
    <property type="match status" value="1"/>
</dbReference>